<dbReference type="InterPro" id="IPR038072">
    <property type="entry name" value="GspK_central_sf"/>
</dbReference>
<name>A0A2H0LNY0_9BACT</name>
<dbReference type="Gene3D" id="1.10.40.60">
    <property type="entry name" value="EpsJ-like"/>
    <property type="match status" value="2"/>
</dbReference>
<dbReference type="Gene3D" id="3.30.1300.30">
    <property type="entry name" value="GSPII I/J protein-like"/>
    <property type="match status" value="1"/>
</dbReference>
<dbReference type="SUPFAM" id="SSF158544">
    <property type="entry name" value="GspK insert domain-like"/>
    <property type="match status" value="1"/>
</dbReference>
<accession>A0A2H0LNY0</accession>
<sequence>MRQRGSMLIFMIWILLILSVLAMSVGFRSRVNIQLSRFYDGYVKQDYLMHSAVNLASYFLSEDEDPLTDSVADPWYGEPQRLAAFPISKQLQVKIEDEESKLNINKAAPLLLEKFFDILKDNGVRLQTDHADLTASIVTWRGGSSGKGGSTVGFEHKRAPFESIDELRLIQKITPQDVEMLKPYLTVYAKSGDFTLRVNINTVHPWILKALIETLPGGATDKKLLYDRIELYRQGDPNHPEEHPPLIFLATDLTAGNFIQKLALPSSPEMVRMVNQLIRSFTVDSQYFDVRVETKEGAALGAKVEAVLGLRDALLVKTARGRYTLQRRLNDVLNNYPFEILYWSEKPVS</sequence>
<dbReference type="EMBL" id="PCVY01000049">
    <property type="protein sequence ID" value="PIQ86152.1"/>
    <property type="molecule type" value="Genomic_DNA"/>
</dbReference>
<dbReference type="GO" id="GO:0009306">
    <property type="term" value="P:protein secretion"/>
    <property type="evidence" value="ECO:0007669"/>
    <property type="project" value="InterPro"/>
</dbReference>
<comment type="caution">
    <text evidence="1">The sequence shown here is derived from an EMBL/GenBank/DDBJ whole genome shotgun (WGS) entry which is preliminary data.</text>
</comment>
<organism evidence="1 2">
    <name type="scientific">Candidatus Abzuiibacterium crystallinum</name>
    <dbReference type="NCBI Taxonomy" id="1974748"/>
    <lineage>
        <taxon>Bacteria</taxon>
        <taxon>Pseudomonadati</taxon>
        <taxon>Candidatus Omnitrophota</taxon>
        <taxon>Candidatus Abzuiibacterium</taxon>
    </lineage>
</organism>
<dbReference type="PANTHER" id="PTHR38831:SF1">
    <property type="entry name" value="TYPE II SECRETION SYSTEM PROTEIN K-RELATED"/>
    <property type="match status" value="1"/>
</dbReference>
<gene>
    <name evidence="1" type="ORF">COV74_05590</name>
</gene>
<dbReference type="Proteomes" id="UP000230859">
    <property type="component" value="Unassembled WGS sequence"/>
</dbReference>
<dbReference type="AlphaFoldDB" id="A0A2H0LNY0"/>
<evidence type="ECO:0000313" key="1">
    <source>
        <dbReference type="EMBL" id="PIQ86152.1"/>
    </source>
</evidence>
<evidence type="ECO:0000313" key="2">
    <source>
        <dbReference type="Proteomes" id="UP000230859"/>
    </source>
</evidence>
<dbReference type="PANTHER" id="PTHR38831">
    <property type="entry name" value="TYPE II SECRETION SYSTEM PROTEIN K"/>
    <property type="match status" value="1"/>
</dbReference>
<evidence type="ECO:0008006" key="3">
    <source>
        <dbReference type="Google" id="ProtNLM"/>
    </source>
</evidence>
<dbReference type="InterPro" id="IPR005628">
    <property type="entry name" value="GspK"/>
</dbReference>
<reference evidence="1 2" key="1">
    <citation type="submission" date="2017-09" db="EMBL/GenBank/DDBJ databases">
        <title>Depth-based differentiation of microbial function through sediment-hosted aquifers and enrichment of novel symbionts in the deep terrestrial subsurface.</title>
        <authorList>
            <person name="Probst A.J."/>
            <person name="Ladd B."/>
            <person name="Jarett J.K."/>
            <person name="Geller-Mcgrath D.E."/>
            <person name="Sieber C.M."/>
            <person name="Emerson J.B."/>
            <person name="Anantharaman K."/>
            <person name="Thomas B.C."/>
            <person name="Malmstrom R."/>
            <person name="Stieglmeier M."/>
            <person name="Klingl A."/>
            <person name="Woyke T."/>
            <person name="Ryan C.M."/>
            <person name="Banfield J.F."/>
        </authorList>
    </citation>
    <scope>NUCLEOTIDE SEQUENCE [LARGE SCALE GENOMIC DNA]</scope>
    <source>
        <strain evidence="1">CG11_big_fil_rev_8_21_14_0_20_45_26</strain>
    </source>
</reference>
<proteinExistence type="predicted"/>
<protein>
    <recommendedName>
        <fullName evidence="3">Type II secretion system protein K</fullName>
    </recommendedName>
</protein>
<dbReference type="GO" id="GO:0016020">
    <property type="term" value="C:membrane"/>
    <property type="evidence" value="ECO:0007669"/>
    <property type="project" value="InterPro"/>
</dbReference>